<reference evidence="9 10" key="1">
    <citation type="submission" date="2014-04" db="EMBL/GenBank/DDBJ databases">
        <title>Aquimarina sp. 22II-S11-z7 Genome Sequencing.</title>
        <authorList>
            <person name="Lai Q."/>
        </authorList>
    </citation>
    <scope>NUCLEOTIDE SEQUENCE [LARGE SCALE GENOMIC DNA]</scope>
    <source>
        <strain evidence="9 10">22II-S11-z7</strain>
    </source>
</reference>
<dbReference type="Gene3D" id="3.30.470.20">
    <property type="entry name" value="ATP-grasp fold, B domain"/>
    <property type="match status" value="1"/>
</dbReference>
<comment type="pathway">
    <text evidence="6 7">Purine metabolism; IMP biosynthesis via de novo pathway; 5-amino-1-(5-phospho-D-ribosyl)imidazole-4-carboxylate from 5-amino-1-(5-phospho-D-ribosyl)imidazole (N5-CAIR route): step 1/2.</text>
</comment>
<dbReference type="GO" id="GO:0034028">
    <property type="term" value="F:5-(carboxyamino)imidazole ribonucleotide synthase activity"/>
    <property type="evidence" value="ECO:0007669"/>
    <property type="project" value="UniProtKB-UniRule"/>
</dbReference>
<comment type="catalytic activity">
    <reaction evidence="6 7">
        <text>5-amino-1-(5-phospho-beta-D-ribosyl)imidazole + hydrogencarbonate + ATP = 5-carboxyamino-1-(5-phospho-D-ribosyl)imidazole + ADP + phosphate + 2 H(+)</text>
        <dbReference type="Rhea" id="RHEA:19317"/>
        <dbReference type="ChEBI" id="CHEBI:15378"/>
        <dbReference type="ChEBI" id="CHEBI:17544"/>
        <dbReference type="ChEBI" id="CHEBI:30616"/>
        <dbReference type="ChEBI" id="CHEBI:43474"/>
        <dbReference type="ChEBI" id="CHEBI:58730"/>
        <dbReference type="ChEBI" id="CHEBI:137981"/>
        <dbReference type="ChEBI" id="CHEBI:456216"/>
        <dbReference type="EC" id="6.3.4.18"/>
    </reaction>
</comment>
<dbReference type="InterPro" id="IPR011054">
    <property type="entry name" value="Rudment_hybrid_motif"/>
</dbReference>
<dbReference type="InterPro" id="IPR040686">
    <property type="entry name" value="PurK_C"/>
</dbReference>
<accession>A0A023BRK5</accession>
<feature type="domain" description="ATP-grasp" evidence="8">
    <location>
        <begin position="112"/>
        <end position="298"/>
    </location>
</feature>
<keyword evidence="2 6" id="KW-0658">Purine biosynthesis</keyword>
<keyword evidence="4 6" id="KW-0067">ATP-binding</keyword>
<keyword evidence="5" id="KW-0456">Lyase</keyword>
<sequence>MTNFFSSNFKLGILGGGQLGKMMLYDTRKYDIQTYVLDPSQDAPCKIACDHFQQGNLMDYETVYNFGKKVDVLTFEIETVNLEALVQLEKEGKKVYPSSKTLEKIQNKGEQKLFYEENKIPTAAFTRFSNKAHLTEGITNNRIKLPFVWKSTQGGYDGKGVSIIRSGADLAKLPDTECIAEHLVDFKNELAVIVVRNPSGEIKTYPVVEMEFHPEANQVEYVICPARIDSKIAQKAVIIAEKVSKAFEHVGVLAVEMFQTQEDDILVNEVAPRPHNSGHYSIEASYTNQFEQHIRAILDLPLGATESKVGGIMVNLVGKEGHTGDVIYKNIEEIMKMKGVTPHIYGKKQTRPYRKMGHVTIIHENIDEARKIAEKVKNTIQVIS</sequence>
<comment type="similarity">
    <text evidence="6 7">Belongs to the PurK/PurT family.</text>
</comment>
<evidence type="ECO:0000256" key="3">
    <source>
        <dbReference type="ARBA" id="ARBA00022793"/>
    </source>
</evidence>
<evidence type="ECO:0000313" key="10">
    <source>
        <dbReference type="Proteomes" id="UP000023541"/>
    </source>
</evidence>
<keyword evidence="3" id="KW-0210">Decarboxylase</keyword>
<feature type="binding site" evidence="6">
    <location>
        <position position="189"/>
    </location>
    <ligand>
        <name>ATP</name>
        <dbReference type="ChEBI" id="CHEBI:30616"/>
    </ligand>
</feature>
<evidence type="ECO:0000256" key="1">
    <source>
        <dbReference type="ARBA" id="ARBA00022741"/>
    </source>
</evidence>
<evidence type="ECO:0000313" key="9">
    <source>
        <dbReference type="EMBL" id="EZH72607.1"/>
    </source>
</evidence>
<dbReference type="InterPro" id="IPR005875">
    <property type="entry name" value="PurK"/>
</dbReference>
<dbReference type="InterPro" id="IPR054350">
    <property type="entry name" value="PurT/PurK_preATP-grasp"/>
</dbReference>
<dbReference type="InterPro" id="IPR011761">
    <property type="entry name" value="ATP-grasp"/>
</dbReference>
<dbReference type="Pfam" id="PF02222">
    <property type="entry name" value="ATP-grasp"/>
    <property type="match status" value="1"/>
</dbReference>
<dbReference type="NCBIfam" id="TIGR01161">
    <property type="entry name" value="purK"/>
    <property type="match status" value="1"/>
</dbReference>
<dbReference type="OrthoDB" id="9804625at2"/>
<keyword evidence="1 6" id="KW-0547">Nucleotide-binding</keyword>
<dbReference type="Proteomes" id="UP000023541">
    <property type="component" value="Unassembled WGS sequence"/>
</dbReference>
<dbReference type="GO" id="GO:0005524">
    <property type="term" value="F:ATP binding"/>
    <property type="evidence" value="ECO:0007669"/>
    <property type="project" value="UniProtKB-UniRule"/>
</dbReference>
<dbReference type="PROSITE" id="PS50975">
    <property type="entry name" value="ATP_GRASP"/>
    <property type="match status" value="1"/>
</dbReference>
<dbReference type="GO" id="GO:0046872">
    <property type="term" value="F:metal ion binding"/>
    <property type="evidence" value="ECO:0007669"/>
    <property type="project" value="InterPro"/>
</dbReference>
<comment type="subunit">
    <text evidence="6 7">Homodimer.</text>
</comment>
<dbReference type="SUPFAM" id="SSF51246">
    <property type="entry name" value="Rudiment single hybrid motif"/>
    <property type="match status" value="1"/>
</dbReference>
<evidence type="ECO:0000256" key="6">
    <source>
        <dbReference type="HAMAP-Rule" id="MF_01928"/>
    </source>
</evidence>
<dbReference type="STRING" id="1317122.ATO12_20950"/>
<comment type="caution">
    <text evidence="9">The sequence shown here is derived from an EMBL/GenBank/DDBJ whole genome shotgun (WGS) entry which is preliminary data.</text>
</comment>
<dbReference type="Pfam" id="PF17769">
    <property type="entry name" value="PurK_C"/>
    <property type="match status" value="1"/>
</dbReference>
<dbReference type="eggNOG" id="COG0026">
    <property type="taxonomic scope" value="Bacteria"/>
</dbReference>
<dbReference type="Gene3D" id="3.30.1490.20">
    <property type="entry name" value="ATP-grasp fold, A domain"/>
    <property type="match status" value="1"/>
</dbReference>
<gene>
    <name evidence="6 7" type="primary">purK</name>
    <name evidence="9" type="ORF">ATO12_20950</name>
</gene>
<dbReference type="SUPFAM" id="SSF52440">
    <property type="entry name" value="PreATP-grasp domain"/>
    <property type="match status" value="1"/>
</dbReference>
<dbReference type="NCBIfam" id="NF004679">
    <property type="entry name" value="PRK06019.1-5"/>
    <property type="match status" value="1"/>
</dbReference>
<evidence type="ECO:0000256" key="4">
    <source>
        <dbReference type="ARBA" id="ARBA00022840"/>
    </source>
</evidence>
<dbReference type="InterPro" id="IPR013815">
    <property type="entry name" value="ATP_grasp_subdomain_1"/>
</dbReference>
<dbReference type="PANTHER" id="PTHR11609:SF5">
    <property type="entry name" value="PHOSPHORIBOSYLAMINOIMIDAZOLE CARBOXYLASE"/>
    <property type="match status" value="1"/>
</dbReference>
<comment type="function">
    <text evidence="7">Catalyzes the ATP-dependent conversion of 5-aminoimidazole ribonucleotide (AIR) and HCO(3)- to N5-carboxyaminoimidazole ribonucleotide (N5-CAIR).</text>
</comment>
<dbReference type="GO" id="GO:0006189">
    <property type="term" value="P:'de novo' IMP biosynthetic process"/>
    <property type="evidence" value="ECO:0007669"/>
    <property type="project" value="UniProtKB-UniRule"/>
</dbReference>
<dbReference type="AlphaFoldDB" id="A0A023BRK5"/>
<feature type="binding site" evidence="6">
    <location>
        <begin position="181"/>
        <end position="184"/>
    </location>
    <ligand>
        <name>ATP</name>
        <dbReference type="ChEBI" id="CHEBI:30616"/>
    </ligand>
</feature>
<dbReference type="UniPathway" id="UPA00074">
    <property type="reaction ID" value="UER00942"/>
</dbReference>
<dbReference type="FunFam" id="3.30.470.20:FF:000037">
    <property type="entry name" value="Phosphoribosylaminoimidazole carboxylase, chloroplastic"/>
    <property type="match status" value="1"/>
</dbReference>
<dbReference type="InterPro" id="IPR016185">
    <property type="entry name" value="PreATP-grasp_dom_sf"/>
</dbReference>
<comment type="caution">
    <text evidence="6">Lacks conserved residue(s) required for the propagation of feature annotation.</text>
</comment>
<feature type="binding site" evidence="6">
    <location>
        <position position="108"/>
    </location>
    <ligand>
        <name>ATP</name>
        <dbReference type="ChEBI" id="CHEBI:30616"/>
    </ligand>
</feature>
<dbReference type="PANTHER" id="PTHR11609">
    <property type="entry name" value="PURINE BIOSYNTHESIS PROTEIN 6/7, PUR6/7"/>
    <property type="match status" value="1"/>
</dbReference>
<dbReference type="EMBL" id="AQRA01000007">
    <property type="protein sequence ID" value="EZH72607.1"/>
    <property type="molecule type" value="Genomic_DNA"/>
</dbReference>
<keyword evidence="6 7" id="KW-0436">Ligase</keyword>
<keyword evidence="10" id="KW-1185">Reference proteome</keyword>
<feature type="binding site" evidence="6">
    <location>
        <position position="150"/>
    </location>
    <ligand>
        <name>ATP</name>
        <dbReference type="ChEBI" id="CHEBI:30616"/>
    </ligand>
</feature>
<evidence type="ECO:0000256" key="7">
    <source>
        <dbReference type="RuleBase" id="RU361200"/>
    </source>
</evidence>
<dbReference type="InterPro" id="IPR003135">
    <property type="entry name" value="ATP-grasp_carboxylate-amine"/>
</dbReference>
<dbReference type="RefSeq" id="WP_034243797.1">
    <property type="nucleotide sequence ID" value="NZ_AQRA01000007.1"/>
</dbReference>
<dbReference type="Gene3D" id="3.40.50.20">
    <property type="match status" value="1"/>
</dbReference>
<dbReference type="SUPFAM" id="SSF56059">
    <property type="entry name" value="Glutathione synthetase ATP-binding domain-like"/>
    <property type="match status" value="1"/>
</dbReference>
<dbReference type="GO" id="GO:0005829">
    <property type="term" value="C:cytosol"/>
    <property type="evidence" value="ECO:0007669"/>
    <property type="project" value="TreeGrafter"/>
</dbReference>
<dbReference type="GO" id="GO:0004638">
    <property type="term" value="F:phosphoribosylaminoimidazole carboxylase activity"/>
    <property type="evidence" value="ECO:0007669"/>
    <property type="project" value="InterPro"/>
</dbReference>
<protein>
    <recommendedName>
        <fullName evidence="6 7">N5-carboxyaminoimidazole ribonucleotide synthase</fullName>
        <shortName evidence="6 7">N5-CAIR synthase</shortName>
        <ecNumber evidence="6 7">6.3.4.18</ecNumber>
    </recommendedName>
    <alternativeName>
        <fullName evidence="6 7">5-(carboxyamino)imidazole ribonucleotide synthetase</fullName>
    </alternativeName>
</protein>
<name>A0A023BRK5_9FLAO</name>
<dbReference type="Pfam" id="PF22660">
    <property type="entry name" value="RS_preATP-grasp-like"/>
    <property type="match status" value="1"/>
</dbReference>
<feature type="binding site" evidence="6">
    <location>
        <begin position="268"/>
        <end position="269"/>
    </location>
    <ligand>
        <name>ATP</name>
        <dbReference type="ChEBI" id="CHEBI:30616"/>
    </ligand>
</feature>
<proteinExistence type="inferred from homology"/>
<organism evidence="9 10">
    <name type="scientific">Aquimarina atlantica</name>
    <dbReference type="NCBI Taxonomy" id="1317122"/>
    <lineage>
        <taxon>Bacteria</taxon>
        <taxon>Pseudomonadati</taxon>
        <taxon>Bacteroidota</taxon>
        <taxon>Flavobacteriia</taxon>
        <taxon>Flavobacteriales</taxon>
        <taxon>Flavobacteriaceae</taxon>
        <taxon>Aquimarina</taxon>
    </lineage>
</organism>
<comment type="function">
    <text evidence="6">Catalyzes the ATP-dependent conversion of 5-aminoimidazole ribonucleotide (AIR) and HCO(3)(-) to N5-carboxyaminoimidazole ribonucleotide (N5-CAIR).</text>
</comment>
<evidence type="ECO:0000259" key="8">
    <source>
        <dbReference type="PROSITE" id="PS50975"/>
    </source>
</evidence>
<evidence type="ECO:0000256" key="2">
    <source>
        <dbReference type="ARBA" id="ARBA00022755"/>
    </source>
</evidence>
<dbReference type="HAMAP" id="MF_01928">
    <property type="entry name" value="PurK"/>
    <property type="match status" value="1"/>
</dbReference>
<evidence type="ECO:0000256" key="5">
    <source>
        <dbReference type="ARBA" id="ARBA00023239"/>
    </source>
</evidence>
<dbReference type="EC" id="6.3.4.18" evidence="6 7"/>